<gene>
    <name evidence="1" type="ORF">HELGO_WM3199</name>
</gene>
<proteinExistence type="predicted"/>
<reference evidence="1" key="1">
    <citation type="submission" date="2020-01" db="EMBL/GenBank/DDBJ databases">
        <authorList>
            <person name="Meier V. D."/>
            <person name="Meier V D."/>
        </authorList>
    </citation>
    <scope>NUCLEOTIDE SEQUENCE</scope>
    <source>
        <strain evidence="1">HLG_WM_MAG_01</strain>
    </source>
</reference>
<accession>A0A6S6SPB7</accession>
<sequence>MTNIIKILIFFVYATDAYAIKIDGGLQDYIPASTSSDSTSYTAQISSLSSDGVCCSDMEKQTYNTIIENSSPPDEAIIEGIIFSGGIDFGNKEISGGKIQSFIYGDNTKIGHRYLLRDITQQKDLLSSHINSKLSANEINFYRIDGKADGLEVELSITDSNMAKISFLGGKHWASFKFLLSADKIRASFIRSSSDPNKLYWTAKENGELCLTVEKTVMPTITKDAINGEYCMYYQLQRGNNVGNE</sequence>
<name>A0A6S6SPB7_9BACT</name>
<organism evidence="1">
    <name type="scientific">uncultured Sulfurovum sp</name>
    <dbReference type="NCBI Taxonomy" id="269237"/>
    <lineage>
        <taxon>Bacteria</taxon>
        <taxon>Pseudomonadati</taxon>
        <taxon>Campylobacterota</taxon>
        <taxon>Epsilonproteobacteria</taxon>
        <taxon>Campylobacterales</taxon>
        <taxon>Sulfurovaceae</taxon>
        <taxon>Sulfurovum</taxon>
        <taxon>environmental samples</taxon>
    </lineage>
</organism>
<dbReference type="AlphaFoldDB" id="A0A6S6SPB7"/>
<evidence type="ECO:0000313" key="1">
    <source>
        <dbReference type="EMBL" id="CAA6806552.1"/>
    </source>
</evidence>
<protein>
    <submittedName>
        <fullName evidence="1">Uncharacterized protein</fullName>
    </submittedName>
</protein>
<dbReference type="EMBL" id="CACVAS010000047">
    <property type="protein sequence ID" value="CAA6806552.1"/>
    <property type="molecule type" value="Genomic_DNA"/>
</dbReference>